<dbReference type="WBParaSite" id="HCON_00154750-00001">
    <property type="protein sequence ID" value="HCON_00154750-00001"/>
    <property type="gene ID" value="HCON_00154750"/>
</dbReference>
<accession>A0A7I4YWU3</accession>
<evidence type="ECO:0000256" key="2">
    <source>
        <dbReference type="ARBA" id="ARBA00012344"/>
    </source>
</evidence>
<dbReference type="GO" id="GO:0006751">
    <property type="term" value="P:glutathione catabolic process"/>
    <property type="evidence" value="ECO:0007669"/>
    <property type="project" value="InterPro"/>
</dbReference>
<evidence type="ECO:0000256" key="4">
    <source>
        <dbReference type="ARBA" id="ARBA00043195"/>
    </source>
</evidence>
<dbReference type="PANTHER" id="PTHR12192:SF2">
    <property type="entry name" value="GLUTATHIONE-SPECIFIC GAMMA-GLUTAMYLCYCLOTRANSFERASE 2"/>
    <property type="match status" value="1"/>
</dbReference>
<evidence type="ECO:0000313" key="7">
    <source>
        <dbReference type="Proteomes" id="UP000025227"/>
    </source>
</evidence>
<evidence type="ECO:0000256" key="6">
    <source>
        <dbReference type="ARBA" id="ARBA00048073"/>
    </source>
</evidence>
<sequence>MWIFGYGSLLWNPNFAFVQQVPGVVKGYARRFWQKSPDHRGTPEKPGRTVTLVPDEKFVCWGIAFRVAEENVIATREYLDFREKAGYSLKRVTFIPDDASIKPFDVEAYMSYGDEEHHTGPSELEDICQTIVQCDGPSGSNVEYALLLAITLHKQAPHCPDEHVFAVERRVLELCRTKGVRKDILKKLGYATSDMKNGG</sequence>
<proteinExistence type="inferred from homology"/>
<evidence type="ECO:0000256" key="1">
    <source>
        <dbReference type="ARBA" id="ARBA00009662"/>
    </source>
</evidence>
<evidence type="ECO:0000256" key="5">
    <source>
        <dbReference type="ARBA" id="ARBA00045227"/>
    </source>
</evidence>
<keyword evidence="3" id="KW-0456">Lyase</keyword>
<dbReference type="InterPro" id="IPR006840">
    <property type="entry name" value="ChaC"/>
</dbReference>
<dbReference type="InterPro" id="IPR036568">
    <property type="entry name" value="GGCT-like_sf"/>
</dbReference>
<dbReference type="SUPFAM" id="SSF110857">
    <property type="entry name" value="Gamma-glutamyl cyclotransferase-like"/>
    <property type="match status" value="1"/>
</dbReference>
<dbReference type="GO" id="GO:0061928">
    <property type="term" value="F:glutathione specific gamma-glutamylcyclotransferase activity"/>
    <property type="evidence" value="ECO:0007669"/>
    <property type="project" value="UniProtKB-EC"/>
</dbReference>
<evidence type="ECO:0000313" key="8">
    <source>
        <dbReference type="WBParaSite" id="HCON_00154750-00001"/>
    </source>
</evidence>
<comment type="similarity">
    <text evidence="1">Belongs to the gamma-glutamylcyclotransferase family. ChaC subfamily.</text>
</comment>
<dbReference type="PANTHER" id="PTHR12192">
    <property type="entry name" value="CATION TRANSPORT PROTEIN CHAC-RELATED"/>
    <property type="match status" value="1"/>
</dbReference>
<dbReference type="OMA" id="DHREKDG"/>
<name>A0A7I4YWU3_HAECO</name>
<comment type="function">
    <text evidence="5">Catalyzes the cleavage of glutathione into 5-oxo-L-proline and a Cys-Gly dipeptide. Acts specifically on glutathione, but not on other gamma-glutamyl peptides.</text>
</comment>
<dbReference type="CDD" id="cd06661">
    <property type="entry name" value="GGCT_like"/>
    <property type="match status" value="1"/>
</dbReference>
<evidence type="ECO:0000256" key="3">
    <source>
        <dbReference type="ARBA" id="ARBA00023239"/>
    </source>
</evidence>
<dbReference type="Proteomes" id="UP000025227">
    <property type="component" value="Unplaced"/>
</dbReference>
<organism evidence="7 8">
    <name type="scientific">Haemonchus contortus</name>
    <name type="common">Barber pole worm</name>
    <dbReference type="NCBI Taxonomy" id="6289"/>
    <lineage>
        <taxon>Eukaryota</taxon>
        <taxon>Metazoa</taxon>
        <taxon>Ecdysozoa</taxon>
        <taxon>Nematoda</taxon>
        <taxon>Chromadorea</taxon>
        <taxon>Rhabditida</taxon>
        <taxon>Rhabditina</taxon>
        <taxon>Rhabditomorpha</taxon>
        <taxon>Strongyloidea</taxon>
        <taxon>Trichostrongylidae</taxon>
        <taxon>Haemonchus</taxon>
    </lineage>
</organism>
<dbReference type="AlphaFoldDB" id="A0A7I4YWU3"/>
<keyword evidence="7" id="KW-1185">Reference proteome</keyword>
<dbReference type="Gene3D" id="3.10.490.10">
    <property type="entry name" value="Gamma-glutamyl cyclotransferase-like"/>
    <property type="match status" value="1"/>
</dbReference>
<dbReference type="EC" id="4.3.2.7" evidence="2"/>
<dbReference type="OrthoDB" id="1933483at2759"/>
<comment type="catalytic activity">
    <reaction evidence="6">
        <text>glutathione = L-cysteinylglycine + 5-oxo-L-proline</text>
        <dbReference type="Rhea" id="RHEA:47724"/>
        <dbReference type="ChEBI" id="CHEBI:57925"/>
        <dbReference type="ChEBI" id="CHEBI:58402"/>
        <dbReference type="ChEBI" id="CHEBI:61694"/>
        <dbReference type="EC" id="4.3.2.7"/>
    </reaction>
</comment>
<dbReference type="InterPro" id="IPR013024">
    <property type="entry name" value="GGCT-like"/>
</dbReference>
<reference evidence="8" key="1">
    <citation type="submission" date="2020-12" db="UniProtKB">
        <authorList>
            <consortium name="WormBaseParasite"/>
        </authorList>
    </citation>
    <scope>IDENTIFICATION</scope>
    <source>
        <strain evidence="8">MHco3</strain>
    </source>
</reference>
<protein>
    <recommendedName>
        <fullName evidence="2">glutathione-specific gamma-glutamylcyclotransferase</fullName>
        <ecNumber evidence="2">4.3.2.7</ecNumber>
    </recommendedName>
    <alternativeName>
        <fullName evidence="4">Cation transport regulator-like protein 2</fullName>
    </alternativeName>
</protein>
<dbReference type="Pfam" id="PF04752">
    <property type="entry name" value="ChaC"/>
    <property type="match status" value="1"/>
</dbReference>
<dbReference type="GO" id="GO:0005737">
    <property type="term" value="C:cytoplasm"/>
    <property type="evidence" value="ECO:0007669"/>
    <property type="project" value="TreeGrafter"/>
</dbReference>